<dbReference type="NCBIfam" id="NF006826">
    <property type="entry name" value="PRK09347.1-3"/>
    <property type="match status" value="1"/>
</dbReference>
<evidence type="ECO:0000256" key="3">
    <source>
        <dbReference type="ARBA" id="ARBA00012715"/>
    </source>
</evidence>
<dbReference type="InterPro" id="IPR043133">
    <property type="entry name" value="GTP-CH-I_C/QueF"/>
</dbReference>
<dbReference type="Gene3D" id="1.10.286.10">
    <property type="match status" value="1"/>
</dbReference>
<sequence length="229" mass="25723">MSLNKTKTDAELGKKVQQYLIQQGVETPMQEQTLNVKERIDKIESHFVEIMNALALDLSDDSLAETPRRVAKMYVSEIFYGLDYEAFPKCTTIENKFNANEMVLVKDIDLYSQCEHHILPIISGSSSGRGGISVAYIPKNKVIGLSKLNRVAEFFCKRPQVQERLTLQIFHALRYILETDDVAVLINGRHLCVESRGVEDTSSSTITSKLSGAFSNDPATRAEFMSLVK</sequence>
<dbReference type="GO" id="GO:0003934">
    <property type="term" value="F:GTP cyclohydrolase I activity"/>
    <property type="evidence" value="ECO:0007669"/>
    <property type="project" value="UniProtKB-EC"/>
</dbReference>
<evidence type="ECO:0000256" key="1">
    <source>
        <dbReference type="ARBA" id="ARBA00001052"/>
    </source>
</evidence>
<dbReference type="Pfam" id="PF01227">
    <property type="entry name" value="GTP_cyclohydroI"/>
    <property type="match status" value="1"/>
</dbReference>
<evidence type="ECO:0000313" key="7">
    <source>
        <dbReference type="Proteomes" id="UP000316733"/>
    </source>
</evidence>
<evidence type="ECO:0000256" key="4">
    <source>
        <dbReference type="ARBA" id="ARBA00022801"/>
    </source>
</evidence>
<protein>
    <recommendedName>
        <fullName evidence="3">GTP cyclohydrolase I</fullName>
        <ecNumber evidence="3">3.5.4.16</ecNumber>
    </recommendedName>
</protein>
<evidence type="ECO:0000313" key="6">
    <source>
        <dbReference type="EMBL" id="QCG76134.1"/>
    </source>
</evidence>
<dbReference type="FunFam" id="3.30.1130.10:FF:000001">
    <property type="entry name" value="GTP cyclohydrolase 1"/>
    <property type="match status" value="1"/>
</dbReference>
<dbReference type="NCBIfam" id="NF006824">
    <property type="entry name" value="PRK09347.1-1"/>
    <property type="match status" value="1"/>
</dbReference>
<comment type="catalytic activity">
    <reaction evidence="1">
        <text>GTP + H2O = 7,8-dihydroneopterin 3'-triphosphate + formate + H(+)</text>
        <dbReference type="Rhea" id="RHEA:17473"/>
        <dbReference type="ChEBI" id="CHEBI:15377"/>
        <dbReference type="ChEBI" id="CHEBI:15378"/>
        <dbReference type="ChEBI" id="CHEBI:15740"/>
        <dbReference type="ChEBI" id="CHEBI:37565"/>
        <dbReference type="ChEBI" id="CHEBI:58462"/>
        <dbReference type="EC" id="3.5.4.16"/>
    </reaction>
</comment>
<dbReference type="GO" id="GO:0008270">
    <property type="term" value="F:zinc ion binding"/>
    <property type="evidence" value="ECO:0007669"/>
    <property type="project" value="TreeGrafter"/>
</dbReference>
<dbReference type="EC" id="3.5.4.16" evidence="3"/>
<dbReference type="UniPathway" id="UPA00848">
    <property type="reaction ID" value="UER00151"/>
</dbReference>
<evidence type="ECO:0000256" key="2">
    <source>
        <dbReference type="ARBA" id="ARBA00005080"/>
    </source>
</evidence>
<comment type="pathway">
    <text evidence="2">Cofactor biosynthesis; 7,8-dihydroneopterin triphosphate biosynthesis; 7,8-dihydroneopterin triphosphate from GTP: step 1/1.</text>
</comment>
<dbReference type="InterPro" id="IPR001474">
    <property type="entry name" value="GTP_CycHdrlase_I"/>
</dbReference>
<dbReference type="Gene3D" id="3.30.1130.10">
    <property type="match status" value="1"/>
</dbReference>
<accession>A0A4Y5JU23</accession>
<dbReference type="SUPFAM" id="SSF55620">
    <property type="entry name" value="Tetrahydrobiopterin biosynthesis enzymes-like"/>
    <property type="match status" value="1"/>
</dbReference>
<dbReference type="PROSITE" id="PS00859">
    <property type="entry name" value="GTP_CYCLOHYDROL_1_1"/>
    <property type="match status" value="1"/>
</dbReference>
<dbReference type="PANTHER" id="PTHR11109:SF7">
    <property type="entry name" value="GTP CYCLOHYDROLASE 1"/>
    <property type="match status" value="1"/>
</dbReference>
<dbReference type="GO" id="GO:0006729">
    <property type="term" value="P:tetrahydrobiopterin biosynthetic process"/>
    <property type="evidence" value="ECO:0007669"/>
    <property type="project" value="TreeGrafter"/>
</dbReference>
<dbReference type="Proteomes" id="UP000316733">
    <property type="component" value="Segment"/>
</dbReference>
<feature type="domain" description="GTP cyclohydrolase I" evidence="5">
    <location>
        <begin position="43"/>
        <end position="228"/>
    </location>
</feature>
<evidence type="ECO:0000259" key="5">
    <source>
        <dbReference type="Pfam" id="PF01227"/>
    </source>
</evidence>
<keyword evidence="4 6" id="KW-0378">Hydrolase</keyword>
<dbReference type="PANTHER" id="PTHR11109">
    <property type="entry name" value="GTP CYCLOHYDROLASE I"/>
    <property type="match status" value="1"/>
</dbReference>
<dbReference type="HAMAP" id="MF_00223">
    <property type="entry name" value="FolE"/>
    <property type="match status" value="1"/>
</dbReference>
<gene>
    <name evidence="6" type="ORF">EST35_0253</name>
</gene>
<dbReference type="InterPro" id="IPR043134">
    <property type="entry name" value="GTP-CH-I_N"/>
</dbReference>
<dbReference type="InterPro" id="IPR018234">
    <property type="entry name" value="GTP_CycHdrlase_I_CS"/>
</dbReference>
<dbReference type="GO" id="GO:0046654">
    <property type="term" value="P:tetrahydrofolate biosynthetic process"/>
    <property type="evidence" value="ECO:0007669"/>
    <property type="project" value="InterPro"/>
</dbReference>
<organism evidence="6 7">
    <name type="scientific">Pseudomonas phage vB_PaeM_PA5oct</name>
    <dbReference type="NCBI Taxonomy" id="2163605"/>
    <lineage>
        <taxon>Viruses</taxon>
        <taxon>Duplodnaviria</taxon>
        <taxon>Heunggongvirae</taxon>
        <taxon>Uroviricota</taxon>
        <taxon>Caudoviricetes</taxon>
        <taxon>Arenbergviridae</taxon>
        <taxon>Wroclawvirus</taxon>
        <taxon>Wroclawvirus PA5oct</taxon>
    </lineage>
</organism>
<proteinExistence type="inferred from homology"/>
<dbReference type="GO" id="GO:0005525">
    <property type="term" value="F:GTP binding"/>
    <property type="evidence" value="ECO:0007669"/>
    <property type="project" value="TreeGrafter"/>
</dbReference>
<dbReference type="NCBIfam" id="TIGR00063">
    <property type="entry name" value="folE"/>
    <property type="match status" value="1"/>
</dbReference>
<keyword evidence="7" id="KW-1185">Reference proteome</keyword>
<dbReference type="EMBL" id="MK797984">
    <property type="protein sequence ID" value="QCG76134.1"/>
    <property type="molecule type" value="Genomic_DNA"/>
</dbReference>
<dbReference type="InterPro" id="IPR020602">
    <property type="entry name" value="GTP_CycHdrlase_I_dom"/>
</dbReference>
<reference evidence="7" key="1">
    <citation type="journal article" date="2020" name="bioRxiv">
        <title>Integrative omics analysis of Pseudomonas aeruginosa virus PA5oct highlights the molecular complexity of jumbo phages.</title>
        <authorList>
            <person name="Lood C."/>
            <person name="Danis-Wlodarczyk K."/>
            <person name="Blasdel B.G."/>
            <person name="Jang H.B."/>
            <person name="Vandenheuvel D."/>
            <person name="Briers Y."/>
            <person name="Noben J.-P."/>
            <person name="van Noort V."/>
            <person name="Drulis-Kawa Z."/>
            <person name="Lavigne R."/>
        </authorList>
    </citation>
    <scope>NUCLEOTIDE SEQUENCE [LARGE SCALE GENOMIC DNA]</scope>
</reference>
<name>A0A4Y5JU23_9CAUD</name>